<evidence type="ECO:0000256" key="15">
    <source>
        <dbReference type="ARBA" id="ARBA00030544"/>
    </source>
</evidence>
<evidence type="ECO:0000256" key="9">
    <source>
        <dbReference type="ARBA" id="ARBA00022679"/>
    </source>
</evidence>
<evidence type="ECO:0000256" key="17">
    <source>
        <dbReference type="ARBA" id="ARBA00047857"/>
    </source>
</evidence>
<keyword evidence="7" id="KW-0285">Flavoprotein</keyword>
<dbReference type="Gene3D" id="1.10.10.10">
    <property type="entry name" value="Winged helix-like DNA-binding domain superfamily/Winged helix DNA-binding domain"/>
    <property type="match status" value="1"/>
</dbReference>
<organism evidence="19 20">
    <name type="scientific">Nitrosotalea sinensis</name>
    <dbReference type="NCBI Taxonomy" id="1499975"/>
    <lineage>
        <taxon>Archaea</taxon>
        <taxon>Nitrososphaerota</taxon>
        <taxon>Nitrososphaeria</taxon>
        <taxon>Nitrosotaleales</taxon>
        <taxon>Nitrosotaleaceae</taxon>
        <taxon>Nitrosotalea</taxon>
    </lineage>
</organism>
<dbReference type="InterPro" id="IPR011991">
    <property type="entry name" value="ArsR-like_HTH"/>
</dbReference>
<evidence type="ECO:0000256" key="3">
    <source>
        <dbReference type="ARBA" id="ARBA00005219"/>
    </source>
</evidence>
<dbReference type="EC" id="2.7.1.161" evidence="5"/>
<dbReference type="GO" id="GO:0000166">
    <property type="term" value="F:nucleotide binding"/>
    <property type="evidence" value="ECO:0007669"/>
    <property type="project" value="UniProtKB-KW"/>
</dbReference>
<dbReference type="Proteomes" id="UP000232412">
    <property type="component" value="Unassembled WGS sequence"/>
</dbReference>
<dbReference type="PANTHER" id="PTHR40706">
    <property type="entry name" value="RIBOFLAVIN KINASE"/>
    <property type="match status" value="1"/>
</dbReference>
<evidence type="ECO:0000256" key="1">
    <source>
        <dbReference type="ARBA" id="ARBA00001946"/>
    </source>
</evidence>
<evidence type="ECO:0000256" key="10">
    <source>
        <dbReference type="ARBA" id="ARBA00022723"/>
    </source>
</evidence>
<dbReference type="InterPro" id="IPR023465">
    <property type="entry name" value="Riboflavin_kinase_dom_sf"/>
</dbReference>
<dbReference type="SUPFAM" id="SSF82114">
    <property type="entry name" value="Riboflavin kinase-like"/>
    <property type="match status" value="1"/>
</dbReference>
<evidence type="ECO:0000256" key="13">
    <source>
        <dbReference type="ARBA" id="ARBA00022842"/>
    </source>
</evidence>
<reference evidence="20" key="1">
    <citation type="submission" date="2016-12" db="EMBL/GenBank/DDBJ databases">
        <authorList>
            <person name="Herbold C."/>
        </authorList>
    </citation>
    <scope>NUCLEOTIDE SEQUENCE [LARGE SCALE GENOMIC DNA]</scope>
</reference>
<evidence type="ECO:0000259" key="18">
    <source>
        <dbReference type="Pfam" id="PF01982"/>
    </source>
</evidence>
<keyword evidence="12 19" id="KW-0418">Kinase</keyword>
<dbReference type="UniPathway" id="UPA00276">
    <property type="reaction ID" value="UER00929"/>
</dbReference>
<evidence type="ECO:0000256" key="2">
    <source>
        <dbReference type="ARBA" id="ARBA00003072"/>
    </source>
</evidence>
<comment type="function">
    <text evidence="2">Catalyzes the CTP-dependent phosphorylation of riboflavin (vitamin B2) to form flavin mononucleotide (FMN).</text>
</comment>
<evidence type="ECO:0000313" key="20">
    <source>
        <dbReference type="Proteomes" id="UP000232412"/>
    </source>
</evidence>
<dbReference type="SUPFAM" id="SSF46785">
    <property type="entry name" value="Winged helix' DNA-binding domain"/>
    <property type="match status" value="1"/>
</dbReference>
<dbReference type="Gene3D" id="2.40.30.30">
    <property type="entry name" value="Riboflavin kinase-like"/>
    <property type="match status" value="1"/>
</dbReference>
<comment type="similarity">
    <text evidence="4">Belongs to the archaeal riboflavin kinase family.</text>
</comment>
<evidence type="ECO:0000256" key="8">
    <source>
        <dbReference type="ARBA" id="ARBA00022643"/>
    </source>
</evidence>
<dbReference type="RefSeq" id="WP_101009587.1">
    <property type="nucleotide sequence ID" value="NZ_FRFC01000003.1"/>
</dbReference>
<keyword evidence="20" id="KW-1185">Reference proteome</keyword>
<evidence type="ECO:0000256" key="11">
    <source>
        <dbReference type="ARBA" id="ARBA00022741"/>
    </source>
</evidence>
<comment type="cofactor">
    <cofactor evidence="1">
        <name>Mg(2+)</name>
        <dbReference type="ChEBI" id="CHEBI:18420"/>
    </cofactor>
</comment>
<keyword evidence="13" id="KW-0460">Magnesium</keyword>
<dbReference type="OrthoDB" id="30955at2157"/>
<dbReference type="InterPro" id="IPR023602">
    <property type="entry name" value="Riboflavin_kinase_CTP-dep"/>
</dbReference>
<evidence type="ECO:0000256" key="7">
    <source>
        <dbReference type="ARBA" id="ARBA00022630"/>
    </source>
</evidence>
<dbReference type="Pfam" id="PF01982">
    <property type="entry name" value="CTP-dep_RFKase"/>
    <property type="match status" value="1"/>
</dbReference>
<dbReference type="GO" id="GO:0046872">
    <property type="term" value="F:metal ion binding"/>
    <property type="evidence" value="ECO:0007669"/>
    <property type="project" value="UniProtKB-KW"/>
</dbReference>
<dbReference type="GO" id="GO:0009398">
    <property type="term" value="P:FMN biosynthetic process"/>
    <property type="evidence" value="ECO:0007669"/>
    <property type="project" value="UniProtKB-UniPathway"/>
</dbReference>
<evidence type="ECO:0000256" key="12">
    <source>
        <dbReference type="ARBA" id="ARBA00022777"/>
    </source>
</evidence>
<keyword evidence="9 19" id="KW-0808">Transferase</keyword>
<accession>A0A2H1EGD4</accession>
<gene>
    <name evidence="19" type="primary">ribK</name>
    <name evidence="19" type="ORF">NSIN_20605</name>
</gene>
<proteinExistence type="inferred from homology"/>
<evidence type="ECO:0000313" key="19">
    <source>
        <dbReference type="EMBL" id="SHO45251.1"/>
    </source>
</evidence>
<comment type="catalytic activity">
    <reaction evidence="17">
        <text>riboflavin + CTP = CDP + FMN + H(+)</text>
        <dbReference type="Rhea" id="RHEA:25021"/>
        <dbReference type="ChEBI" id="CHEBI:15378"/>
        <dbReference type="ChEBI" id="CHEBI:37563"/>
        <dbReference type="ChEBI" id="CHEBI:57986"/>
        <dbReference type="ChEBI" id="CHEBI:58069"/>
        <dbReference type="ChEBI" id="CHEBI:58210"/>
        <dbReference type="EC" id="2.7.1.161"/>
    </reaction>
</comment>
<evidence type="ECO:0000256" key="14">
    <source>
        <dbReference type="ARBA" id="ARBA00029789"/>
    </source>
</evidence>
<dbReference type="EMBL" id="FRFC01000003">
    <property type="protein sequence ID" value="SHO45251.1"/>
    <property type="molecule type" value="Genomic_DNA"/>
</dbReference>
<keyword evidence="10" id="KW-0479">Metal-binding</keyword>
<evidence type="ECO:0000256" key="16">
    <source>
        <dbReference type="ARBA" id="ARBA00033116"/>
    </source>
</evidence>
<name>A0A2H1EGD4_9ARCH</name>
<feature type="domain" description="Riboflavin kinase" evidence="18">
    <location>
        <begin position="102"/>
        <end position="222"/>
    </location>
</feature>
<sequence length="231" mass="25526">MPDLKIQHILTLAELFTKGARYNFVPITTSSLGKSINKSQQSASKHLVELEASGYVERLRSGQRVSVRITNKGYAEMLKISSILKSSLESVPGHLEFKGTISSGMGEGAYYMSMKGYTKQFKTKLGYVPFPGTLNVKLKDKESIEAKRSLDAYPAIMVDGFSDGKRTYGWVKCYPAKINGINAALILLERTHHDDSIVELISEENIKKATKLSTGSKVTIRVPMSAKITQN</sequence>
<evidence type="ECO:0000256" key="5">
    <source>
        <dbReference type="ARBA" id="ARBA00011987"/>
    </source>
</evidence>
<dbReference type="InterPro" id="IPR036388">
    <property type="entry name" value="WH-like_DNA-bd_sf"/>
</dbReference>
<dbReference type="AlphaFoldDB" id="A0A2H1EGD4"/>
<keyword evidence="8" id="KW-0288">FMN</keyword>
<evidence type="ECO:0000256" key="6">
    <source>
        <dbReference type="ARBA" id="ARBA00017394"/>
    </source>
</evidence>
<dbReference type="InterPro" id="IPR039063">
    <property type="entry name" value="RibK_CTP-dep"/>
</dbReference>
<protein>
    <recommendedName>
        <fullName evidence="6">Riboflavin kinase</fullName>
        <ecNumber evidence="5">2.7.1.161</ecNumber>
    </recommendedName>
    <alternativeName>
        <fullName evidence="15">CTP-dependent riboflavin kinase</fullName>
    </alternativeName>
    <alternativeName>
        <fullName evidence="16">CTP:riboflavin 5'-phosphotransferase</fullName>
    </alternativeName>
    <alternativeName>
        <fullName evidence="14">Flavokinase</fullName>
    </alternativeName>
</protein>
<dbReference type="GO" id="GO:0009231">
    <property type="term" value="P:riboflavin biosynthetic process"/>
    <property type="evidence" value="ECO:0007669"/>
    <property type="project" value="InterPro"/>
</dbReference>
<keyword evidence="11" id="KW-0547">Nucleotide-binding</keyword>
<dbReference type="GO" id="GO:0008531">
    <property type="term" value="F:riboflavin kinase activity"/>
    <property type="evidence" value="ECO:0007669"/>
    <property type="project" value="InterPro"/>
</dbReference>
<dbReference type="PANTHER" id="PTHR40706:SF1">
    <property type="entry name" value="RIBOFLAVIN KINASE"/>
    <property type="match status" value="1"/>
</dbReference>
<dbReference type="InterPro" id="IPR036390">
    <property type="entry name" value="WH_DNA-bd_sf"/>
</dbReference>
<dbReference type="CDD" id="cd00090">
    <property type="entry name" value="HTH_ARSR"/>
    <property type="match status" value="1"/>
</dbReference>
<evidence type="ECO:0000256" key="4">
    <source>
        <dbReference type="ARBA" id="ARBA00006428"/>
    </source>
</evidence>
<comment type="pathway">
    <text evidence="3">Cofactor biosynthesis; FMN biosynthesis; FMN from riboflavin (CTP route): step 1/1.</text>
</comment>